<feature type="transmembrane region" description="Helical" evidence="7">
    <location>
        <begin position="45"/>
        <end position="62"/>
    </location>
</feature>
<comment type="caution">
    <text evidence="9">The sequence shown here is derived from an EMBL/GenBank/DDBJ whole genome shotgun (WGS) entry which is preliminary data.</text>
</comment>
<gene>
    <name evidence="9" type="ORF">A3843_11165</name>
</gene>
<feature type="transmembrane region" description="Helical" evidence="7">
    <location>
        <begin position="140"/>
        <end position="162"/>
    </location>
</feature>
<evidence type="ECO:0000256" key="3">
    <source>
        <dbReference type="ARBA" id="ARBA00022692"/>
    </source>
</evidence>
<evidence type="ECO:0000256" key="2">
    <source>
        <dbReference type="ARBA" id="ARBA00022475"/>
    </source>
</evidence>
<reference evidence="9 10" key="1">
    <citation type="submission" date="2016-03" db="EMBL/GenBank/DDBJ databases">
        <title>Genome sequence of Nesiotobacter sp. nov., a moderately halophilic alphaproteobacterium isolated from the Yellow Sea, China.</title>
        <authorList>
            <person name="Zhang G."/>
            <person name="Zhang R."/>
        </authorList>
    </citation>
    <scope>NUCLEOTIDE SEQUENCE [LARGE SCALE GENOMIC DNA]</scope>
    <source>
        <strain evidence="9 10">WB1-6</strain>
    </source>
</reference>
<evidence type="ECO:0000313" key="10">
    <source>
        <dbReference type="Proteomes" id="UP000185783"/>
    </source>
</evidence>
<dbReference type="GO" id="GO:0005886">
    <property type="term" value="C:plasma membrane"/>
    <property type="evidence" value="ECO:0007669"/>
    <property type="project" value="UniProtKB-SubCell"/>
</dbReference>
<accession>A0A1U7JHA9</accession>
<dbReference type="STRING" id="197461.A3843_11165"/>
<feature type="transmembrane region" description="Helical" evidence="7">
    <location>
        <begin position="117"/>
        <end position="134"/>
    </location>
</feature>
<feature type="transmembrane region" description="Helical" evidence="7">
    <location>
        <begin position="69"/>
        <end position="86"/>
    </location>
</feature>
<keyword evidence="5 7" id="KW-0472">Membrane</keyword>
<keyword evidence="3 7" id="KW-0812">Transmembrane</keyword>
<dbReference type="InterPro" id="IPR049453">
    <property type="entry name" value="Memb_transporter_dom"/>
</dbReference>
<feature type="transmembrane region" description="Helical" evidence="7">
    <location>
        <begin position="92"/>
        <end position="110"/>
    </location>
</feature>
<evidence type="ECO:0000256" key="7">
    <source>
        <dbReference type="SAM" id="Phobius"/>
    </source>
</evidence>
<proteinExistence type="inferred from homology"/>
<keyword evidence="4 7" id="KW-1133">Transmembrane helix</keyword>
<feature type="transmembrane region" description="Helical" evidence="7">
    <location>
        <begin position="20"/>
        <end position="39"/>
    </location>
</feature>
<evidence type="ECO:0000256" key="4">
    <source>
        <dbReference type="ARBA" id="ARBA00022989"/>
    </source>
</evidence>
<organism evidence="9 10">
    <name type="scientific">Pseudovibrio exalbescens</name>
    <dbReference type="NCBI Taxonomy" id="197461"/>
    <lineage>
        <taxon>Bacteria</taxon>
        <taxon>Pseudomonadati</taxon>
        <taxon>Pseudomonadota</taxon>
        <taxon>Alphaproteobacteria</taxon>
        <taxon>Hyphomicrobiales</taxon>
        <taxon>Stappiaceae</taxon>
        <taxon>Pseudovibrio</taxon>
    </lineage>
</organism>
<evidence type="ECO:0000256" key="5">
    <source>
        <dbReference type="ARBA" id="ARBA00023136"/>
    </source>
</evidence>
<comment type="similarity">
    <text evidence="6">Belongs to the YccS/YhfK family.</text>
</comment>
<evidence type="ECO:0000259" key="8">
    <source>
        <dbReference type="Pfam" id="PF13515"/>
    </source>
</evidence>
<evidence type="ECO:0000256" key="6">
    <source>
        <dbReference type="ARBA" id="ARBA00043993"/>
    </source>
</evidence>
<dbReference type="PANTHER" id="PTHR30509">
    <property type="entry name" value="P-HYDROXYBENZOIC ACID EFFLUX PUMP SUBUNIT-RELATED"/>
    <property type="match status" value="1"/>
</dbReference>
<dbReference type="Proteomes" id="UP000185783">
    <property type="component" value="Unassembled WGS sequence"/>
</dbReference>
<protein>
    <recommendedName>
        <fullName evidence="8">Integral membrane bound transporter domain-containing protein</fullName>
    </recommendedName>
</protein>
<keyword evidence="2" id="KW-1003">Cell membrane</keyword>
<evidence type="ECO:0000313" key="9">
    <source>
        <dbReference type="EMBL" id="OKL44119.1"/>
    </source>
</evidence>
<name>A0A1U7JHA9_9HYPH</name>
<comment type="subcellular location">
    <subcellularLocation>
        <location evidence="1">Cell membrane</location>
        <topology evidence="1">Multi-pass membrane protein</topology>
    </subcellularLocation>
</comment>
<feature type="domain" description="Integral membrane bound transporter" evidence="8">
    <location>
        <begin position="32"/>
        <end position="156"/>
    </location>
</feature>
<dbReference type="AlphaFoldDB" id="A0A1U7JHA9"/>
<keyword evidence="10" id="KW-1185">Reference proteome</keyword>
<evidence type="ECO:0000256" key="1">
    <source>
        <dbReference type="ARBA" id="ARBA00004651"/>
    </source>
</evidence>
<sequence>MIADPPKTNWFSKHRSQLFLAIRLLASVIATYIVTTLLGIPQPQWAVLTALIVTQGSVGGSIKASGDRFIGTLAGAVWGGAVAAVIPHSDAVGLGEALIIAIGPLAFLTAMRPGLRVAPITAIIVLIAPTGITVDPVESAAIRLFEITIGCVVGLVTSLIVLPVRSRQQLGNATNSALQQMGELMGIYIASALGTRTASESEATEEALQNHLDKFGSITTEAIQERRLYRAVDYDPAPIFRTIMRLRHDLVIIQQATHEPLPTSIASRLGPSLNRLSAVTQEFLHESGLAMQGEAPAPPLEPVELAIDGFNAAFDQLREEGGTRTYPSATVKRLFSLGHGFEQFLRHCTDFNERTKEWVARAH</sequence>
<dbReference type="Pfam" id="PF13515">
    <property type="entry name" value="FUSC_2"/>
    <property type="match status" value="1"/>
</dbReference>
<dbReference type="PANTHER" id="PTHR30509:SF9">
    <property type="entry name" value="MULTIDRUG RESISTANCE PROTEIN MDTO"/>
    <property type="match status" value="1"/>
</dbReference>
<dbReference type="EMBL" id="LVVZ01000015">
    <property type="protein sequence ID" value="OKL44119.1"/>
    <property type="molecule type" value="Genomic_DNA"/>
</dbReference>